<comment type="similarity">
    <text evidence="1">Belongs to the LysR transcriptional regulatory family.</text>
</comment>
<dbReference type="SUPFAM" id="SSF53850">
    <property type="entry name" value="Periplasmic binding protein-like II"/>
    <property type="match status" value="1"/>
</dbReference>
<name>A0AAV2VS66_9VIBR</name>
<dbReference type="InterPro" id="IPR036388">
    <property type="entry name" value="WH-like_DNA-bd_sf"/>
</dbReference>
<dbReference type="GO" id="GO:0006351">
    <property type="term" value="P:DNA-templated transcription"/>
    <property type="evidence" value="ECO:0007669"/>
    <property type="project" value="TreeGrafter"/>
</dbReference>
<dbReference type="Gene3D" id="1.10.10.10">
    <property type="entry name" value="Winged helix-like DNA-binding domain superfamily/Winged helix DNA-binding domain"/>
    <property type="match status" value="1"/>
</dbReference>
<dbReference type="RefSeq" id="WP_022612295.1">
    <property type="nucleotide sequence ID" value="NZ_LK391965.1"/>
</dbReference>
<dbReference type="SUPFAM" id="SSF46785">
    <property type="entry name" value="Winged helix' DNA-binding domain"/>
    <property type="match status" value="1"/>
</dbReference>
<dbReference type="GO" id="GO:0003700">
    <property type="term" value="F:DNA-binding transcription factor activity"/>
    <property type="evidence" value="ECO:0007669"/>
    <property type="project" value="InterPro"/>
</dbReference>
<dbReference type="InterPro" id="IPR058163">
    <property type="entry name" value="LysR-type_TF_proteobact-type"/>
</dbReference>
<dbReference type="Gene3D" id="3.40.190.290">
    <property type="match status" value="1"/>
</dbReference>
<evidence type="ECO:0000313" key="7">
    <source>
        <dbReference type="Proteomes" id="UP000018211"/>
    </source>
</evidence>
<comment type="caution">
    <text evidence="6">The sequence shown here is derived from an EMBL/GenBank/DDBJ whole genome shotgun (WGS) entry which is preliminary data.</text>
</comment>
<dbReference type="EMBL" id="CAOF01000120">
    <property type="protein sequence ID" value="CCO47506.1"/>
    <property type="molecule type" value="Genomic_DNA"/>
</dbReference>
<dbReference type="PANTHER" id="PTHR30537">
    <property type="entry name" value="HTH-TYPE TRANSCRIPTIONAL REGULATOR"/>
    <property type="match status" value="1"/>
</dbReference>
<accession>A0AAV2VS66</accession>
<dbReference type="InterPro" id="IPR036390">
    <property type="entry name" value="WH_DNA-bd_sf"/>
</dbReference>
<dbReference type="InterPro" id="IPR005119">
    <property type="entry name" value="LysR_subst-bd"/>
</dbReference>
<evidence type="ECO:0000256" key="4">
    <source>
        <dbReference type="ARBA" id="ARBA00023163"/>
    </source>
</evidence>
<proteinExistence type="inferred from homology"/>
<feature type="domain" description="HTH lysR-type" evidence="5">
    <location>
        <begin position="1"/>
        <end position="57"/>
    </location>
</feature>
<keyword evidence="2" id="KW-0805">Transcription regulation</keyword>
<dbReference type="Proteomes" id="UP000018211">
    <property type="component" value="Unassembled WGS sequence"/>
</dbReference>
<sequence length="300" mass="33966">MFDDIALFIHIVQAQGLAGASKVLNIPPATVTRRLKKLEEKLGCQLIHRSARQFRLTAEGEVYYQSFSDLVTEFEAKTRGLSHEMETLNGSLTVLAPTNISIGFAQPMWTEFIRQYPDIQLSLKLNNENKDIIEEQADIALRAGPQKDSRLYQLKVGSVSTFLVASPDYLSQSSPLHDLEDLYHHRCITVAHLPVWKFQNRRTGDKATIRQRSALKVDDINIASQFARDGLGLALLPATEVYEQLKSGELVTPLDDWFGPQRDLYLIWPSGRLLGAKARVFKEHTQQYLENALERLGSFK</sequence>
<evidence type="ECO:0000259" key="5">
    <source>
        <dbReference type="PROSITE" id="PS50931"/>
    </source>
</evidence>
<dbReference type="PROSITE" id="PS50931">
    <property type="entry name" value="HTH_LYSR"/>
    <property type="match status" value="1"/>
</dbReference>
<dbReference type="Pfam" id="PF03466">
    <property type="entry name" value="LysR_substrate"/>
    <property type="match status" value="1"/>
</dbReference>
<protein>
    <submittedName>
        <fullName evidence="6">Transcriptional regulator, LysR family</fullName>
    </submittedName>
</protein>
<evidence type="ECO:0000313" key="6">
    <source>
        <dbReference type="EMBL" id="CCO47506.1"/>
    </source>
</evidence>
<dbReference type="Pfam" id="PF00126">
    <property type="entry name" value="HTH_1"/>
    <property type="match status" value="1"/>
</dbReference>
<dbReference type="InterPro" id="IPR000847">
    <property type="entry name" value="LysR_HTH_N"/>
</dbReference>
<keyword evidence="3" id="KW-0238">DNA-binding</keyword>
<organism evidence="6 7">
    <name type="scientific">Vibrio nigripulchritudo SOn1</name>
    <dbReference type="NCBI Taxonomy" id="1238450"/>
    <lineage>
        <taxon>Bacteria</taxon>
        <taxon>Pseudomonadati</taxon>
        <taxon>Pseudomonadota</taxon>
        <taxon>Gammaproteobacteria</taxon>
        <taxon>Vibrionales</taxon>
        <taxon>Vibrionaceae</taxon>
        <taxon>Vibrio</taxon>
    </lineage>
</organism>
<evidence type="ECO:0000256" key="3">
    <source>
        <dbReference type="ARBA" id="ARBA00023125"/>
    </source>
</evidence>
<gene>
    <name evidence="6" type="ORF">VIBNISOn1_30202</name>
</gene>
<evidence type="ECO:0000256" key="1">
    <source>
        <dbReference type="ARBA" id="ARBA00009437"/>
    </source>
</evidence>
<keyword evidence="4" id="KW-0804">Transcription</keyword>
<dbReference type="AlphaFoldDB" id="A0AAV2VS66"/>
<reference evidence="6 7" key="1">
    <citation type="journal article" date="2013" name="ISME J.">
        <title>Comparative genomics of pathogenic lineages of Vibrio nigripulchritudo identifies virulence-associated traits.</title>
        <authorList>
            <person name="Goudenege D."/>
            <person name="Labreuche Y."/>
            <person name="Krin E."/>
            <person name="Ansquer D."/>
            <person name="Mangenot S."/>
            <person name="Calteau A."/>
            <person name="Medigue C."/>
            <person name="Mazel D."/>
            <person name="Polz M.F."/>
            <person name="Le Roux F."/>
        </authorList>
    </citation>
    <scope>NUCLEOTIDE SEQUENCE [LARGE SCALE GENOMIC DNA]</scope>
    <source>
        <strain evidence="6 7">SOn1</strain>
    </source>
</reference>
<evidence type="ECO:0000256" key="2">
    <source>
        <dbReference type="ARBA" id="ARBA00023015"/>
    </source>
</evidence>
<dbReference type="GO" id="GO:0043565">
    <property type="term" value="F:sequence-specific DNA binding"/>
    <property type="evidence" value="ECO:0007669"/>
    <property type="project" value="TreeGrafter"/>
</dbReference>
<dbReference type="CDD" id="cd08422">
    <property type="entry name" value="PBP2_CrgA_like"/>
    <property type="match status" value="1"/>
</dbReference>
<dbReference type="PANTHER" id="PTHR30537:SF5">
    <property type="entry name" value="HTH-TYPE TRANSCRIPTIONAL ACTIVATOR TTDR-RELATED"/>
    <property type="match status" value="1"/>
</dbReference>